<evidence type="ECO:0000256" key="7">
    <source>
        <dbReference type="ARBA" id="ARBA00022792"/>
    </source>
</evidence>
<keyword evidence="10 13" id="KW-0496">Mitochondrion</keyword>
<protein>
    <recommendedName>
        <fullName evidence="3 13">Cytochrome b-c1 complex subunit 8</fullName>
    </recommendedName>
    <alternativeName>
        <fullName evidence="13">Complex III subunit 8</fullName>
    </alternativeName>
</protein>
<comment type="caution">
    <text evidence="14">The sequence shown here is derived from an EMBL/GenBank/DDBJ whole genome shotgun (WGS) entry which is preliminary data.</text>
</comment>
<evidence type="ECO:0000256" key="10">
    <source>
        <dbReference type="ARBA" id="ARBA00023128"/>
    </source>
</evidence>
<dbReference type="InParanoid" id="A0A1V9XLV5"/>
<gene>
    <name evidence="14" type="ORF">BIW11_09069</name>
</gene>
<evidence type="ECO:0000313" key="15">
    <source>
        <dbReference type="Proteomes" id="UP000192247"/>
    </source>
</evidence>
<dbReference type="Gene3D" id="1.20.5.210">
    <property type="entry name" value="Cytochrome b-c1 complex subunit 8"/>
    <property type="match status" value="1"/>
</dbReference>
<comment type="subcellular location">
    <subcellularLocation>
        <location evidence="1 13">Mitochondrion inner membrane</location>
        <topology evidence="1 13">Single-pass membrane protein</topology>
    </subcellularLocation>
</comment>
<evidence type="ECO:0000256" key="9">
    <source>
        <dbReference type="ARBA" id="ARBA00022989"/>
    </source>
</evidence>
<keyword evidence="6" id="KW-0812">Transmembrane</keyword>
<organism evidence="14 15">
    <name type="scientific">Tropilaelaps mercedesae</name>
    <dbReference type="NCBI Taxonomy" id="418985"/>
    <lineage>
        <taxon>Eukaryota</taxon>
        <taxon>Metazoa</taxon>
        <taxon>Ecdysozoa</taxon>
        <taxon>Arthropoda</taxon>
        <taxon>Chelicerata</taxon>
        <taxon>Arachnida</taxon>
        <taxon>Acari</taxon>
        <taxon>Parasitiformes</taxon>
        <taxon>Mesostigmata</taxon>
        <taxon>Gamasina</taxon>
        <taxon>Dermanyssoidea</taxon>
        <taxon>Laelapidae</taxon>
        <taxon>Tropilaelaps</taxon>
    </lineage>
</organism>
<dbReference type="AlphaFoldDB" id="A0A1V9XLV5"/>
<keyword evidence="7 13" id="KW-0999">Mitochondrion inner membrane</keyword>
<dbReference type="SUPFAM" id="SSF81508">
    <property type="entry name" value="Ubiquinone-binding protein QP-C of cytochrome bc1 complex (Ubiquinol-cytochrome c reductase)"/>
    <property type="match status" value="1"/>
</dbReference>
<keyword evidence="4 13" id="KW-0813">Transport</keyword>
<evidence type="ECO:0000256" key="13">
    <source>
        <dbReference type="RuleBase" id="RU368118"/>
    </source>
</evidence>
<keyword evidence="11" id="KW-0472">Membrane</keyword>
<dbReference type="Pfam" id="PF02939">
    <property type="entry name" value="UcrQ"/>
    <property type="match status" value="1"/>
</dbReference>
<dbReference type="GO" id="GO:0045275">
    <property type="term" value="C:respiratory chain complex III"/>
    <property type="evidence" value="ECO:0007669"/>
    <property type="project" value="UniProtKB-UniRule"/>
</dbReference>
<comment type="subunit">
    <text evidence="12 13">Component of the ubiquinol-cytochrome c oxidoreductase (cytochrome b-c1 complex, complex III, CIII), a multisubunit enzyme composed of 11 subunits. The complex is composed of 3 respiratory subunits cytochrome b, cytochrome c1 and Rieske protein UQCRFS1, 2 core protein subunits UQCRC1/QCR1 and UQCRC2/QCR2, and 6 low-molecular weight protein subunits UQCRH/QCR6, UQCRB/QCR7, UQCRQ/QCR8, UQCR10/QCR9, UQCR11/QCR10 and subunit 9, the cleavage product of Rieske protein UQCRFS1. The complex exists as an obligatory dimer and forms supercomplexes (SCs) in the inner mitochondrial membrane with NADH-ubiquinone oxidoreductase (complex I, CI) and cytochrome c oxidase (complex IV, CIV), resulting in different assemblies (supercomplex SCI(1)III(2)IV(1) and megacomplex MCI(2)III(2)IV(2)). Interacts with UQCC6.</text>
</comment>
<dbReference type="OrthoDB" id="6683853at2759"/>
<dbReference type="EMBL" id="MNPL01007977">
    <property type="protein sequence ID" value="OQR74441.1"/>
    <property type="molecule type" value="Genomic_DNA"/>
</dbReference>
<evidence type="ECO:0000256" key="6">
    <source>
        <dbReference type="ARBA" id="ARBA00022692"/>
    </source>
</evidence>
<evidence type="ECO:0000256" key="2">
    <source>
        <dbReference type="ARBA" id="ARBA00007668"/>
    </source>
</evidence>
<evidence type="ECO:0000256" key="8">
    <source>
        <dbReference type="ARBA" id="ARBA00022982"/>
    </source>
</evidence>
<dbReference type="STRING" id="418985.A0A1V9XLV5"/>
<accession>A0A1V9XLV5</accession>
<dbReference type="FunFam" id="1.20.5.210:FF:000001">
    <property type="entry name" value="Cytochrome b-c1 complex subunit 8"/>
    <property type="match status" value="1"/>
</dbReference>
<evidence type="ECO:0000256" key="11">
    <source>
        <dbReference type="ARBA" id="ARBA00023136"/>
    </source>
</evidence>
<dbReference type="GO" id="GO:0005743">
    <property type="term" value="C:mitochondrial inner membrane"/>
    <property type="evidence" value="ECO:0007669"/>
    <property type="project" value="UniProtKB-SubCell"/>
</dbReference>
<evidence type="ECO:0000256" key="12">
    <source>
        <dbReference type="ARBA" id="ARBA00047105"/>
    </source>
</evidence>
<evidence type="ECO:0000256" key="1">
    <source>
        <dbReference type="ARBA" id="ARBA00004434"/>
    </source>
</evidence>
<dbReference type="Proteomes" id="UP000192247">
    <property type="component" value="Unassembled WGS sequence"/>
</dbReference>
<dbReference type="PANTHER" id="PTHR12119:SF2">
    <property type="entry name" value="CYTOCHROME B-C1 COMPLEX SUBUNIT 8"/>
    <property type="match status" value="1"/>
</dbReference>
<comment type="similarity">
    <text evidence="2 13">Belongs to the UQCRQ/QCR8 family.</text>
</comment>
<dbReference type="InterPro" id="IPR004205">
    <property type="entry name" value="Cyt_bc1_su8"/>
</dbReference>
<name>A0A1V9XLV5_9ACAR</name>
<dbReference type="GO" id="GO:0006122">
    <property type="term" value="P:mitochondrial electron transport, ubiquinol to cytochrome c"/>
    <property type="evidence" value="ECO:0007669"/>
    <property type="project" value="UniProtKB-UniRule"/>
</dbReference>
<proteinExistence type="inferred from homology"/>
<dbReference type="PANTHER" id="PTHR12119">
    <property type="entry name" value="UBIQUINOL-CYTOCHROME C REDUCTASE COMPLEX UBIQUINONE-BINDING PROTEIN QP-C"/>
    <property type="match status" value="1"/>
</dbReference>
<reference evidence="14 15" key="1">
    <citation type="journal article" date="2017" name="Gigascience">
        <title>Draft genome of the honey bee ectoparasitic mite, Tropilaelaps mercedesae, is shaped by the parasitic life history.</title>
        <authorList>
            <person name="Dong X."/>
            <person name="Armstrong S.D."/>
            <person name="Xia D."/>
            <person name="Makepeace B.L."/>
            <person name="Darby A.C."/>
            <person name="Kadowaki T."/>
        </authorList>
    </citation>
    <scope>NUCLEOTIDE SEQUENCE [LARGE SCALE GENOMIC DNA]</scope>
    <source>
        <strain evidence="14">Wuxi-XJTLU</strain>
    </source>
</reference>
<evidence type="ECO:0000256" key="5">
    <source>
        <dbReference type="ARBA" id="ARBA00022660"/>
    </source>
</evidence>
<dbReference type="InterPro" id="IPR036642">
    <property type="entry name" value="Cyt_bc1_su8_sf"/>
</dbReference>
<comment type="function">
    <text evidence="13">Component of the ubiquinol-cytochrome c oxidoreductase, a multisubunit transmembrane complex that is part of the mitochondrial electron transport chain which drives oxidative phosphorylation. The complex plays an important role in the uptake of multiple carbon sources present in different host niches.</text>
</comment>
<keyword evidence="9" id="KW-1133">Transmembrane helix</keyword>
<dbReference type="FunCoup" id="A0A1V9XLV5">
    <property type="interactions" value="417"/>
</dbReference>
<evidence type="ECO:0000313" key="14">
    <source>
        <dbReference type="EMBL" id="OQR74441.1"/>
    </source>
</evidence>
<evidence type="ECO:0000256" key="3">
    <source>
        <dbReference type="ARBA" id="ARBA00016324"/>
    </source>
</evidence>
<evidence type="ECO:0000256" key="4">
    <source>
        <dbReference type="ARBA" id="ARBA00022448"/>
    </source>
</evidence>
<keyword evidence="15" id="KW-1185">Reference proteome</keyword>
<keyword evidence="5 13" id="KW-0679">Respiratory chain</keyword>
<keyword evidence="8 13" id="KW-0249">Electron transport</keyword>
<sequence length="82" mass="9608">MGKTFGHLYKIRGIVYYRLSPYELSPLKGFLSKGIINLTRKFYNEIFFIAPPFAMTYVVMEYAKSENERISRKNPADFANDE</sequence>